<name>A0A1J4Q3D1_9ACTN</name>
<keyword evidence="4" id="KW-1185">Reference proteome</keyword>
<proteinExistence type="predicted"/>
<dbReference type="GO" id="GO:0005975">
    <property type="term" value="P:carbohydrate metabolic process"/>
    <property type="evidence" value="ECO:0007669"/>
    <property type="project" value="InterPro"/>
</dbReference>
<evidence type="ECO:0000259" key="2">
    <source>
        <dbReference type="Pfam" id="PF02929"/>
    </source>
</evidence>
<gene>
    <name evidence="3" type="ORF">VT52_010885</name>
</gene>
<dbReference type="GO" id="GO:0030246">
    <property type="term" value="F:carbohydrate binding"/>
    <property type="evidence" value="ECO:0007669"/>
    <property type="project" value="InterPro"/>
</dbReference>
<reference evidence="3" key="1">
    <citation type="submission" date="2016-10" db="EMBL/GenBank/DDBJ databases">
        <title>Genome sequence of Streptomyces malaysiense MUSC 136.</title>
        <authorList>
            <person name="Lee L.-H."/>
            <person name="Ser H.-L."/>
        </authorList>
    </citation>
    <scope>NUCLEOTIDE SEQUENCE [LARGE SCALE GENOMIC DNA]</scope>
    <source>
        <strain evidence="3">MUSC 136</strain>
    </source>
</reference>
<dbReference type="Pfam" id="PF02929">
    <property type="entry name" value="Bgal_small_N"/>
    <property type="match status" value="1"/>
</dbReference>
<dbReference type="GO" id="GO:0004565">
    <property type="term" value="F:beta-galactosidase activity"/>
    <property type="evidence" value="ECO:0007669"/>
    <property type="project" value="InterPro"/>
</dbReference>
<accession>A0A1J4Q3D1</accession>
<dbReference type="RefSeq" id="WP_053055464.1">
    <property type="nucleotide sequence ID" value="NZ_LBDA02000020.1"/>
</dbReference>
<dbReference type="SUPFAM" id="SSF74650">
    <property type="entry name" value="Galactose mutarotase-like"/>
    <property type="match status" value="1"/>
</dbReference>
<dbReference type="AlphaFoldDB" id="A0A1J4Q3D1"/>
<organism evidence="3 4">
    <name type="scientific">Streptomyces malaysiense</name>
    <dbReference type="NCBI Taxonomy" id="1428626"/>
    <lineage>
        <taxon>Bacteria</taxon>
        <taxon>Bacillati</taxon>
        <taxon>Actinomycetota</taxon>
        <taxon>Actinomycetes</taxon>
        <taxon>Kitasatosporales</taxon>
        <taxon>Streptomycetaceae</taxon>
        <taxon>Streptomyces</taxon>
    </lineage>
</organism>
<evidence type="ECO:0000313" key="4">
    <source>
        <dbReference type="Proteomes" id="UP000034838"/>
    </source>
</evidence>
<evidence type="ECO:0000313" key="3">
    <source>
        <dbReference type="EMBL" id="OIK27497.1"/>
    </source>
</evidence>
<dbReference type="InterPro" id="IPR004199">
    <property type="entry name" value="B-gal_small/dom_5"/>
</dbReference>
<dbReference type="Proteomes" id="UP000034838">
    <property type="component" value="Unassembled WGS sequence"/>
</dbReference>
<protein>
    <recommendedName>
        <fullName evidence="2">Beta galactosidase small chain/ domain-containing protein</fullName>
    </recommendedName>
</protein>
<sequence>MIEVDTAARTARVPGGVRYAEPARAVHAHGFALLDFEAVAGSAYSVSVFTDWREPGFREVWVERRTDRPAEQLDATAHRTDLVPGETVRVDPDHARHGMGSQPCGPGPLPRCRPHARPAEFSFVLTPDPGTA</sequence>
<comment type="caution">
    <text evidence="3">The sequence shown here is derived from an EMBL/GenBank/DDBJ whole genome shotgun (WGS) entry which is preliminary data.</text>
</comment>
<dbReference type="GO" id="GO:0009341">
    <property type="term" value="C:beta-galactosidase complex"/>
    <property type="evidence" value="ECO:0007669"/>
    <property type="project" value="InterPro"/>
</dbReference>
<dbReference type="InterPro" id="IPR011013">
    <property type="entry name" value="Gal_mutarotase_sf_dom"/>
</dbReference>
<feature type="domain" description="Beta galactosidase small chain/" evidence="2">
    <location>
        <begin position="70"/>
        <end position="125"/>
    </location>
</feature>
<feature type="region of interest" description="Disordered" evidence="1">
    <location>
        <begin position="91"/>
        <end position="112"/>
    </location>
</feature>
<dbReference type="EMBL" id="LBDA02000020">
    <property type="protein sequence ID" value="OIK27497.1"/>
    <property type="molecule type" value="Genomic_DNA"/>
</dbReference>
<dbReference type="Gene3D" id="3.30.70.2530">
    <property type="match status" value="1"/>
</dbReference>
<evidence type="ECO:0000256" key="1">
    <source>
        <dbReference type="SAM" id="MobiDB-lite"/>
    </source>
</evidence>